<evidence type="ECO:0000259" key="6">
    <source>
        <dbReference type="SMART" id="SM00704"/>
    </source>
</evidence>
<dbReference type="EMBL" id="JAFCIX010000418">
    <property type="protein sequence ID" value="KAH6591028.1"/>
    <property type="molecule type" value="Genomic_DNA"/>
</dbReference>
<reference evidence="7 8" key="1">
    <citation type="submission" date="2021-02" db="EMBL/GenBank/DDBJ databases">
        <title>Variation within the Batrachochytrium salamandrivorans European outbreak.</title>
        <authorList>
            <person name="Kelly M."/>
            <person name="Pasmans F."/>
            <person name="Shea T.P."/>
            <person name="Munoz J.F."/>
            <person name="Carranza S."/>
            <person name="Cuomo C.A."/>
            <person name="Martel A."/>
        </authorList>
    </citation>
    <scope>NUCLEOTIDE SEQUENCE [LARGE SCALE GENOMIC DNA]</scope>
    <source>
        <strain evidence="7 8">AMFP18/2</strain>
    </source>
</reference>
<comment type="caution">
    <text evidence="7">The sequence shown here is derived from an EMBL/GenBank/DDBJ whole genome shotgun (WGS) entry which is preliminary data.</text>
</comment>
<keyword evidence="3" id="KW-0408">Iron</keyword>
<keyword evidence="2" id="KW-0479">Metal-binding</keyword>
<name>A0ABQ8F5I6_9FUNG</name>
<evidence type="ECO:0000313" key="8">
    <source>
        <dbReference type="Proteomes" id="UP001648503"/>
    </source>
</evidence>
<keyword evidence="4" id="KW-0411">Iron-sulfur</keyword>
<accession>A0ABQ8F5I6</accession>
<keyword evidence="8" id="KW-1185">Reference proteome</keyword>
<feature type="domain" description="Iron-binding zinc finger CDGSH type" evidence="6">
    <location>
        <begin position="72"/>
        <end position="112"/>
    </location>
</feature>
<dbReference type="InterPro" id="IPR052950">
    <property type="entry name" value="CISD"/>
</dbReference>
<dbReference type="InterPro" id="IPR018967">
    <property type="entry name" value="FeS-contain_CDGSH-typ"/>
</dbReference>
<sequence length="149" mass="16436">MDNDPPVVDVEACPTPSTCALTCLKPCVPTYSAVNVKGLETGSVHRWCTCGLSKKQPWCDDSHIGTPFKPLEWVVPGTKKDGRPQHVYSICACKYTQDPPYCDASHIHLPMIYLKAQRECVQNHSTVVKICSACGFRPLELDNESEPSS</sequence>
<evidence type="ECO:0000256" key="3">
    <source>
        <dbReference type="ARBA" id="ARBA00023004"/>
    </source>
</evidence>
<comment type="cofactor">
    <cofactor evidence="5">
        <name>[2Fe-2S] cluster</name>
        <dbReference type="ChEBI" id="CHEBI:190135"/>
    </cofactor>
</comment>
<evidence type="ECO:0000256" key="5">
    <source>
        <dbReference type="ARBA" id="ARBA00034078"/>
    </source>
</evidence>
<dbReference type="Gene3D" id="3.40.5.90">
    <property type="entry name" value="CDGSH iron-sulfur domain, mitoNEET-type"/>
    <property type="match status" value="2"/>
</dbReference>
<organism evidence="7 8">
    <name type="scientific">Batrachochytrium salamandrivorans</name>
    <dbReference type="NCBI Taxonomy" id="1357716"/>
    <lineage>
        <taxon>Eukaryota</taxon>
        <taxon>Fungi</taxon>
        <taxon>Fungi incertae sedis</taxon>
        <taxon>Chytridiomycota</taxon>
        <taxon>Chytridiomycota incertae sedis</taxon>
        <taxon>Chytridiomycetes</taxon>
        <taxon>Rhizophydiales</taxon>
        <taxon>Rhizophydiales incertae sedis</taxon>
        <taxon>Batrachochytrium</taxon>
    </lineage>
</organism>
<dbReference type="InterPro" id="IPR042216">
    <property type="entry name" value="MitoNEET_CISD"/>
</dbReference>
<dbReference type="Proteomes" id="UP001648503">
    <property type="component" value="Unassembled WGS sequence"/>
</dbReference>
<gene>
    <name evidence="7" type="ORF">BASA50_009029</name>
</gene>
<evidence type="ECO:0000256" key="4">
    <source>
        <dbReference type="ARBA" id="ARBA00023014"/>
    </source>
</evidence>
<evidence type="ECO:0000256" key="2">
    <source>
        <dbReference type="ARBA" id="ARBA00022723"/>
    </source>
</evidence>
<keyword evidence="1" id="KW-0001">2Fe-2S</keyword>
<dbReference type="PANTHER" id="PTHR46491">
    <property type="entry name" value="CDGSH IRON SULFUR DOMAIN PROTEIN HOMOLOG"/>
    <property type="match status" value="1"/>
</dbReference>
<proteinExistence type="predicted"/>
<evidence type="ECO:0000256" key="1">
    <source>
        <dbReference type="ARBA" id="ARBA00022714"/>
    </source>
</evidence>
<feature type="domain" description="Iron-binding zinc finger CDGSH type" evidence="6">
    <location>
        <begin position="32"/>
        <end position="69"/>
    </location>
</feature>
<dbReference type="PANTHER" id="PTHR46491:SF3">
    <property type="entry name" value="CDGSH IRON-SULFUR DOMAIN-CONTAINING PROTEIN 3, MITOCHONDRIAL"/>
    <property type="match status" value="1"/>
</dbReference>
<dbReference type="SMART" id="SM00704">
    <property type="entry name" value="ZnF_CDGSH"/>
    <property type="match status" value="2"/>
</dbReference>
<protein>
    <recommendedName>
        <fullName evidence="6">Iron-binding zinc finger CDGSH type domain-containing protein</fullName>
    </recommendedName>
</protein>
<evidence type="ECO:0000313" key="7">
    <source>
        <dbReference type="EMBL" id="KAH6591028.1"/>
    </source>
</evidence>